<evidence type="ECO:0000256" key="2">
    <source>
        <dbReference type="SAM" id="Phobius"/>
    </source>
</evidence>
<dbReference type="AlphaFoldDB" id="A0A1Y2H769"/>
<reference evidence="3 4" key="1">
    <citation type="submission" date="2016-07" db="EMBL/GenBank/DDBJ databases">
        <title>Pervasive Adenine N6-methylation of Active Genes in Fungi.</title>
        <authorList>
            <consortium name="DOE Joint Genome Institute"/>
            <person name="Mondo S.J."/>
            <person name="Dannebaum R.O."/>
            <person name="Kuo R.C."/>
            <person name="Labutti K."/>
            <person name="Haridas S."/>
            <person name="Kuo A."/>
            <person name="Salamov A."/>
            <person name="Ahrendt S.R."/>
            <person name="Lipzen A."/>
            <person name="Sullivan W."/>
            <person name="Andreopoulos W.B."/>
            <person name="Clum A."/>
            <person name="Lindquist E."/>
            <person name="Daum C."/>
            <person name="Ramamoorthy G.K."/>
            <person name="Gryganskyi A."/>
            <person name="Culley D."/>
            <person name="Magnuson J.K."/>
            <person name="James T.Y."/>
            <person name="O'Malley M.A."/>
            <person name="Stajich J.E."/>
            <person name="Spatafora J.W."/>
            <person name="Visel A."/>
            <person name="Grigoriev I.V."/>
        </authorList>
    </citation>
    <scope>NUCLEOTIDE SEQUENCE [LARGE SCALE GENOMIC DNA]</scope>
    <source>
        <strain evidence="3 4">PL171</strain>
    </source>
</reference>
<protein>
    <submittedName>
        <fullName evidence="3">Uncharacterized protein</fullName>
    </submittedName>
</protein>
<accession>A0A1Y2H769</accession>
<feature type="region of interest" description="Disordered" evidence="1">
    <location>
        <begin position="1"/>
        <end position="52"/>
    </location>
</feature>
<keyword evidence="4" id="KW-1185">Reference proteome</keyword>
<sequence>MGGSGLGAEGRASNRRQDVTDKLFSSGREQSKKQEQVPPIGPTPTGHAQSIKGGKCNDCDTLFSLPRAKSLALSHVYDTHTHNNRPSNSIIHKHNDCPLHAYLLARRVRLALVQVYRLVCGHSARARVCVCRDHGRLGQDLVQARAQEAVVEPALYALLCSALLCSLVLMTRLLFAILQYL</sequence>
<dbReference type="Proteomes" id="UP000193411">
    <property type="component" value="Unassembled WGS sequence"/>
</dbReference>
<feature type="transmembrane region" description="Helical" evidence="2">
    <location>
        <begin position="154"/>
        <end position="178"/>
    </location>
</feature>
<dbReference type="EMBL" id="MCFL01000085">
    <property type="protein sequence ID" value="ORZ30428.1"/>
    <property type="molecule type" value="Genomic_DNA"/>
</dbReference>
<keyword evidence="2" id="KW-0472">Membrane</keyword>
<proteinExistence type="predicted"/>
<evidence type="ECO:0000256" key="1">
    <source>
        <dbReference type="SAM" id="MobiDB-lite"/>
    </source>
</evidence>
<keyword evidence="2" id="KW-1133">Transmembrane helix</keyword>
<evidence type="ECO:0000313" key="3">
    <source>
        <dbReference type="EMBL" id="ORZ30428.1"/>
    </source>
</evidence>
<organism evidence="3 4">
    <name type="scientific">Catenaria anguillulae PL171</name>
    <dbReference type="NCBI Taxonomy" id="765915"/>
    <lineage>
        <taxon>Eukaryota</taxon>
        <taxon>Fungi</taxon>
        <taxon>Fungi incertae sedis</taxon>
        <taxon>Blastocladiomycota</taxon>
        <taxon>Blastocladiomycetes</taxon>
        <taxon>Blastocladiales</taxon>
        <taxon>Catenariaceae</taxon>
        <taxon>Catenaria</taxon>
    </lineage>
</organism>
<name>A0A1Y2H769_9FUNG</name>
<gene>
    <name evidence="3" type="ORF">BCR44DRAFT_370026</name>
</gene>
<evidence type="ECO:0000313" key="4">
    <source>
        <dbReference type="Proteomes" id="UP000193411"/>
    </source>
</evidence>
<keyword evidence="2" id="KW-0812">Transmembrane</keyword>
<comment type="caution">
    <text evidence="3">The sequence shown here is derived from an EMBL/GenBank/DDBJ whole genome shotgun (WGS) entry which is preliminary data.</text>
</comment>